<evidence type="ECO:0000313" key="2">
    <source>
        <dbReference type="Proteomes" id="UP001056120"/>
    </source>
</evidence>
<name>A0ACB9JMP4_9ASTR</name>
<accession>A0ACB9JMP4</accession>
<organism evidence="1 2">
    <name type="scientific">Smallanthus sonchifolius</name>
    <dbReference type="NCBI Taxonomy" id="185202"/>
    <lineage>
        <taxon>Eukaryota</taxon>
        <taxon>Viridiplantae</taxon>
        <taxon>Streptophyta</taxon>
        <taxon>Embryophyta</taxon>
        <taxon>Tracheophyta</taxon>
        <taxon>Spermatophyta</taxon>
        <taxon>Magnoliopsida</taxon>
        <taxon>eudicotyledons</taxon>
        <taxon>Gunneridae</taxon>
        <taxon>Pentapetalae</taxon>
        <taxon>asterids</taxon>
        <taxon>campanulids</taxon>
        <taxon>Asterales</taxon>
        <taxon>Asteraceae</taxon>
        <taxon>Asteroideae</taxon>
        <taxon>Heliantheae alliance</taxon>
        <taxon>Millerieae</taxon>
        <taxon>Smallanthus</taxon>
    </lineage>
</organism>
<evidence type="ECO:0000313" key="1">
    <source>
        <dbReference type="EMBL" id="KAI3820923.1"/>
    </source>
</evidence>
<gene>
    <name evidence="1" type="ORF">L1987_08477</name>
</gene>
<proteinExistence type="predicted"/>
<sequence>MGNDARLFDFNSHVVKLIFFVQNWRILHGHGSTYYSLRESYFNWLNWCSLRGKLYEKIGFNKEIISKGRYAELYAADRSFKPDEEKLFAEDAQNFYEQFRDKAACSRSMSVCVDAIGGFSRAVAIAKHKANIHHNKKRVMGSKPVWMESWFTGQKDLHLQTT</sequence>
<dbReference type="EMBL" id="CM042020">
    <property type="protein sequence ID" value="KAI3820923.1"/>
    <property type="molecule type" value="Genomic_DNA"/>
</dbReference>
<protein>
    <submittedName>
        <fullName evidence="1">Uncharacterized protein</fullName>
    </submittedName>
</protein>
<reference evidence="2" key="1">
    <citation type="journal article" date="2022" name="Mol. Ecol. Resour.">
        <title>The genomes of chicory, endive, great burdock and yacon provide insights into Asteraceae palaeo-polyploidization history and plant inulin production.</title>
        <authorList>
            <person name="Fan W."/>
            <person name="Wang S."/>
            <person name="Wang H."/>
            <person name="Wang A."/>
            <person name="Jiang F."/>
            <person name="Liu H."/>
            <person name="Zhao H."/>
            <person name="Xu D."/>
            <person name="Zhang Y."/>
        </authorList>
    </citation>
    <scope>NUCLEOTIDE SEQUENCE [LARGE SCALE GENOMIC DNA]</scope>
    <source>
        <strain evidence="2">cv. Yunnan</strain>
    </source>
</reference>
<comment type="caution">
    <text evidence="1">The sequence shown here is derived from an EMBL/GenBank/DDBJ whole genome shotgun (WGS) entry which is preliminary data.</text>
</comment>
<dbReference type="Proteomes" id="UP001056120">
    <property type="component" value="Linkage Group LG03"/>
</dbReference>
<reference evidence="1 2" key="2">
    <citation type="journal article" date="2022" name="Mol. Ecol. Resour.">
        <title>The genomes of chicory, endive, great burdock and yacon provide insights into Asteraceae paleo-polyploidization history and plant inulin production.</title>
        <authorList>
            <person name="Fan W."/>
            <person name="Wang S."/>
            <person name="Wang H."/>
            <person name="Wang A."/>
            <person name="Jiang F."/>
            <person name="Liu H."/>
            <person name="Zhao H."/>
            <person name="Xu D."/>
            <person name="Zhang Y."/>
        </authorList>
    </citation>
    <scope>NUCLEOTIDE SEQUENCE [LARGE SCALE GENOMIC DNA]</scope>
    <source>
        <strain evidence="2">cv. Yunnan</strain>
        <tissue evidence="1">Leaves</tissue>
    </source>
</reference>
<keyword evidence="2" id="KW-1185">Reference proteome</keyword>